<accession>A0A2N5ZE98</accession>
<dbReference type="Gene3D" id="1.10.287.130">
    <property type="match status" value="1"/>
</dbReference>
<dbReference type="AlphaFoldDB" id="A0A2N5ZE98"/>
<dbReference type="Gene3D" id="3.30.565.10">
    <property type="entry name" value="Histidine kinase-like ATPase, C-terminal domain"/>
    <property type="match status" value="1"/>
</dbReference>
<evidence type="ECO:0000256" key="1">
    <source>
        <dbReference type="ARBA" id="ARBA00000085"/>
    </source>
</evidence>
<dbReference type="GO" id="GO:0000155">
    <property type="term" value="F:phosphorelay sensor kinase activity"/>
    <property type="evidence" value="ECO:0007669"/>
    <property type="project" value="InterPro"/>
</dbReference>
<keyword evidence="4" id="KW-0808">Transferase</keyword>
<dbReference type="Pfam" id="PF13492">
    <property type="entry name" value="GAF_3"/>
    <property type="match status" value="1"/>
</dbReference>
<evidence type="ECO:0000256" key="5">
    <source>
        <dbReference type="ARBA" id="ARBA00022741"/>
    </source>
</evidence>
<dbReference type="InterPro" id="IPR036097">
    <property type="entry name" value="HisK_dim/P_sf"/>
</dbReference>
<dbReference type="InterPro" id="IPR036890">
    <property type="entry name" value="HATPase_C_sf"/>
</dbReference>
<keyword evidence="6" id="KW-0418">Kinase</keyword>
<evidence type="ECO:0000259" key="9">
    <source>
        <dbReference type="PROSITE" id="PS50109"/>
    </source>
</evidence>
<keyword evidence="3" id="KW-0597">Phosphoprotein</keyword>
<dbReference type="PANTHER" id="PTHR43065:SF10">
    <property type="entry name" value="PEROXIDE STRESS-ACTIVATED HISTIDINE KINASE MAK3"/>
    <property type="match status" value="1"/>
</dbReference>
<dbReference type="Proteomes" id="UP000234857">
    <property type="component" value="Unassembled WGS sequence"/>
</dbReference>
<dbReference type="Pfam" id="PF02518">
    <property type="entry name" value="HATPase_c"/>
    <property type="match status" value="1"/>
</dbReference>
<name>A0A2N5ZE98_MUIH1</name>
<dbReference type="GO" id="GO:0005524">
    <property type="term" value="F:ATP binding"/>
    <property type="evidence" value="ECO:0007669"/>
    <property type="project" value="UniProtKB-KW"/>
</dbReference>
<comment type="catalytic activity">
    <reaction evidence="1">
        <text>ATP + protein L-histidine = ADP + protein N-phospho-L-histidine.</text>
        <dbReference type="EC" id="2.7.13.3"/>
    </reaction>
</comment>
<dbReference type="Gene3D" id="3.30.450.20">
    <property type="entry name" value="PAS domain"/>
    <property type="match status" value="1"/>
</dbReference>
<dbReference type="CDD" id="cd00082">
    <property type="entry name" value="HisKA"/>
    <property type="match status" value="1"/>
</dbReference>
<evidence type="ECO:0000256" key="7">
    <source>
        <dbReference type="ARBA" id="ARBA00022840"/>
    </source>
</evidence>
<feature type="domain" description="Histidine kinase" evidence="9">
    <location>
        <begin position="403"/>
        <end position="614"/>
    </location>
</feature>
<sequence>MKDFSRSLLEKVKGPFKYENIFRNILEIISKGTESKDIVLFVKDSQVRGMRPLTGTDEFLDISILEKLTFDELEEKNVYFLEFSDENTGALFFKHGIPVTLEQLPDIILSLILVLNNFIMFRETSSKITRLSALYEIARFTDMLVNPSNALFSLVKISRSIVDYDSCGLYILDDQGLQLRYFHGITPNTIYRKDSNIYKALIDEKRPLLTHHENMKSFIAIPLITSEKVIGGLLIGSLRSYKFSNDDLVALSIVSSQLSSMDNLFNTLISVKTLTTDIVDSIKQGIITVNFEKQINLYNKKALDEFPQLKKVSKNTNINNVFCKGHELIRLINDTIERGIIYENERVEINAKFYEINSFALKNESQYIVGVVVIFRDITEVVEMEDRLRFRDKIITIGELSASIAHEIKNPLAGIKMVAQLLKSELSEDETSKEEYVQVILGEVDRLDKLINELNDYAKPQSQVIESFFLSQVINSVLFLLHKDIQKHDIEVRSELSSLLPMFKGDRNQFKQVFLNLFRNSINALKEAKDRKRELDISITFDEGFKITIKDNGIGISEENMKKIFNIFFTTFKEGSGLGLPIVQKIIKNHNGNIKIDSIEGEYTVFKIELPGSG</sequence>
<dbReference type="SUPFAM" id="SSF55781">
    <property type="entry name" value="GAF domain-like"/>
    <property type="match status" value="1"/>
</dbReference>
<evidence type="ECO:0000256" key="4">
    <source>
        <dbReference type="ARBA" id="ARBA00022679"/>
    </source>
</evidence>
<keyword evidence="5" id="KW-0547">Nucleotide-binding</keyword>
<dbReference type="PANTHER" id="PTHR43065">
    <property type="entry name" value="SENSOR HISTIDINE KINASE"/>
    <property type="match status" value="1"/>
</dbReference>
<dbReference type="EC" id="2.7.13.3" evidence="2"/>
<dbReference type="Gene3D" id="3.30.450.40">
    <property type="match status" value="1"/>
</dbReference>
<keyword evidence="7" id="KW-0067">ATP-binding</keyword>
<proteinExistence type="predicted"/>
<dbReference type="InterPro" id="IPR003594">
    <property type="entry name" value="HATPase_dom"/>
</dbReference>
<protein>
    <recommendedName>
        <fullName evidence="2">histidine kinase</fullName>
        <ecNumber evidence="2">2.7.13.3</ecNumber>
    </recommendedName>
</protein>
<dbReference type="InterPro" id="IPR004358">
    <property type="entry name" value="Sig_transdc_His_kin-like_C"/>
</dbReference>
<dbReference type="InterPro" id="IPR029016">
    <property type="entry name" value="GAF-like_dom_sf"/>
</dbReference>
<keyword evidence="8" id="KW-0902">Two-component regulatory system</keyword>
<dbReference type="InterPro" id="IPR003018">
    <property type="entry name" value="GAF"/>
</dbReference>
<dbReference type="InterPro" id="IPR005467">
    <property type="entry name" value="His_kinase_dom"/>
</dbReference>
<dbReference type="EMBL" id="PKTG01000098">
    <property type="protein sequence ID" value="PLX16979.1"/>
    <property type="molecule type" value="Genomic_DNA"/>
</dbReference>
<evidence type="ECO:0000256" key="6">
    <source>
        <dbReference type="ARBA" id="ARBA00022777"/>
    </source>
</evidence>
<dbReference type="PROSITE" id="PS50109">
    <property type="entry name" value="HIS_KIN"/>
    <property type="match status" value="1"/>
</dbReference>
<dbReference type="InterPro" id="IPR003661">
    <property type="entry name" value="HisK_dim/P_dom"/>
</dbReference>
<dbReference type="PRINTS" id="PR00344">
    <property type="entry name" value="BCTRLSENSOR"/>
</dbReference>
<evidence type="ECO:0000313" key="11">
    <source>
        <dbReference type="Proteomes" id="UP000234857"/>
    </source>
</evidence>
<evidence type="ECO:0000256" key="3">
    <source>
        <dbReference type="ARBA" id="ARBA00022553"/>
    </source>
</evidence>
<reference evidence="10 11" key="1">
    <citation type="submission" date="2017-11" db="EMBL/GenBank/DDBJ databases">
        <title>Genome-resolved metagenomics identifies genetic mobility, metabolic interactions, and unexpected diversity in perchlorate-reducing communities.</title>
        <authorList>
            <person name="Barnum T.P."/>
            <person name="Figueroa I.A."/>
            <person name="Carlstrom C.I."/>
            <person name="Lucas L.N."/>
            <person name="Engelbrektson A.L."/>
            <person name="Coates J.D."/>
        </authorList>
    </citation>
    <scope>NUCLEOTIDE SEQUENCE [LARGE SCALE GENOMIC DNA]</scope>
    <source>
        <strain evidence="10">BM706</strain>
    </source>
</reference>
<dbReference type="CDD" id="cd00075">
    <property type="entry name" value="HATPase"/>
    <property type="match status" value="1"/>
</dbReference>
<gene>
    <name evidence="10" type="ORF">C0601_08710</name>
</gene>
<evidence type="ECO:0000256" key="8">
    <source>
        <dbReference type="ARBA" id="ARBA00023012"/>
    </source>
</evidence>
<dbReference type="SMART" id="SM00387">
    <property type="entry name" value="HATPase_c"/>
    <property type="match status" value="1"/>
</dbReference>
<comment type="caution">
    <text evidence="10">The sequence shown here is derived from an EMBL/GenBank/DDBJ whole genome shotgun (WGS) entry which is preliminary data.</text>
</comment>
<dbReference type="SUPFAM" id="SSF47384">
    <property type="entry name" value="Homodimeric domain of signal transducing histidine kinase"/>
    <property type="match status" value="1"/>
</dbReference>
<dbReference type="Pfam" id="PF00512">
    <property type="entry name" value="HisKA"/>
    <property type="match status" value="1"/>
</dbReference>
<evidence type="ECO:0000313" key="10">
    <source>
        <dbReference type="EMBL" id="PLX16979.1"/>
    </source>
</evidence>
<evidence type="ECO:0000256" key="2">
    <source>
        <dbReference type="ARBA" id="ARBA00012438"/>
    </source>
</evidence>
<organism evidence="10 11">
    <name type="scientific">Muiribacterium halophilum</name>
    <dbReference type="NCBI Taxonomy" id="2053465"/>
    <lineage>
        <taxon>Bacteria</taxon>
        <taxon>Candidatus Muiribacteriota</taxon>
        <taxon>Candidatus Muiribacteriia</taxon>
        <taxon>Candidatus Muiribacteriales</taxon>
        <taxon>Candidatus Muiribacteriaceae</taxon>
        <taxon>Candidatus Muiribacterium</taxon>
    </lineage>
</organism>
<dbReference type="SUPFAM" id="SSF55874">
    <property type="entry name" value="ATPase domain of HSP90 chaperone/DNA topoisomerase II/histidine kinase"/>
    <property type="match status" value="1"/>
</dbReference>
<dbReference type="SMART" id="SM00388">
    <property type="entry name" value="HisKA"/>
    <property type="match status" value="1"/>
</dbReference>